<dbReference type="AlphaFoldDB" id="A0A2S9I3V1"/>
<evidence type="ECO:0000313" key="1">
    <source>
        <dbReference type="EMBL" id="PRD12470.1"/>
    </source>
</evidence>
<evidence type="ECO:0000313" key="2">
    <source>
        <dbReference type="Proteomes" id="UP000239181"/>
    </source>
</evidence>
<keyword evidence="2" id="KW-1185">Reference proteome</keyword>
<dbReference type="OrthoDB" id="9801841at2"/>
<reference evidence="1 2" key="1">
    <citation type="submission" date="2017-10" db="EMBL/GenBank/DDBJ databases">
        <title>Draft genome of two endophytic bacteria isolated from 'guarana' Paullinia cupana (Mart.) Ducke.</title>
        <authorList>
            <person name="Siqueira K.A."/>
            <person name="Liotti R.G."/>
            <person name="Mendes T.A."/>
            <person name="Soares M.A."/>
        </authorList>
    </citation>
    <scope>NUCLEOTIDE SEQUENCE [LARGE SCALE GENOMIC DNA]</scope>
    <source>
        <strain evidence="1 2">342</strain>
    </source>
</reference>
<dbReference type="SUPFAM" id="SSF81606">
    <property type="entry name" value="PP2C-like"/>
    <property type="match status" value="1"/>
</dbReference>
<protein>
    <recommendedName>
        <fullName evidence="3">Serine/threonine protein phosphatase</fullName>
    </recommendedName>
</protein>
<sequence length="232" mass="25870">MIEGIIGSLKGSLRDSYQDYANFHIGENAEIWIIGDGATNAKDSGEYISSFCNSLLACLLSWGGRLTVAHVPDAINMIHEKIKRRFICAKGSFLLLFIEKKTDVQHCFYLGDCRVGQVLGGIITWHIQPHSMPLALGACDEHQLCFHPQRHILFRQLTARRLERPDYRQLSLDLSLPVVLATDGFWCNYPAALPGELSSEALSTCLNGQKNASDDMTIVIRRYPNDNGVAFS</sequence>
<evidence type="ECO:0008006" key="3">
    <source>
        <dbReference type="Google" id="ProtNLM"/>
    </source>
</evidence>
<accession>A0A2S9I3V1</accession>
<comment type="caution">
    <text evidence="1">The sequence shown here is derived from an EMBL/GenBank/DDBJ whole genome shotgun (WGS) entry which is preliminary data.</text>
</comment>
<proteinExistence type="predicted"/>
<dbReference type="RefSeq" id="WP_105595702.1">
    <property type="nucleotide sequence ID" value="NZ_PDET01000032.1"/>
</dbReference>
<name>A0A2S9I3V1_9GAMM</name>
<gene>
    <name evidence="1" type="ORF">CQW29_26250</name>
</gene>
<dbReference type="Proteomes" id="UP000239181">
    <property type="component" value="Unassembled WGS sequence"/>
</dbReference>
<dbReference type="InterPro" id="IPR036457">
    <property type="entry name" value="PPM-type-like_dom_sf"/>
</dbReference>
<dbReference type="Gene3D" id="3.60.40.10">
    <property type="entry name" value="PPM-type phosphatase domain"/>
    <property type="match status" value="1"/>
</dbReference>
<organism evidence="1 2">
    <name type="scientific">Pantoea coffeiphila</name>
    <dbReference type="NCBI Taxonomy" id="1465635"/>
    <lineage>
        <taxon>Bacteria</taxon>
        <taxon>Pseudomonadati</taxon>
        <taxon>Pseudomonadota</taxon>
        <taxon>Gammaproteobacteria</taxon>
        <taxon>Enterobacterales</taxon>
        <taxon>Erwiniaceae</taxon>
        <taxon>Pantoea</taxon>
    </lineage>
</organism>
<dbReference type="EMBL" id="PDET01000032">
    <property type="protein sequence ID" value="PRD12470.1"/>
    <property type="molecule type" value="Genomic_DNA"/>
</dbReference>